<keyword evidence="2 3" id="KW-0813">Transport</keyword>
<keyword evidence="8" id="KW-1185">Reference proteome</keyword>
<keyword evidence="3 5" id="KW-0874">Quinone</keyword>
<evidence type="ECO:0000256" key="2">
    <source>
        <dbReference type="ARBA" id="ARBA00022448"/>
    </source>
</evidence>
<comment type="function">
    <text evidence="3">NDH-1 shuttles electrons from NADH, via FMN and iron-sulfur (Fe-S) centers, to quinones in the respiratory chain. The immediate electron acceptor for the enzyme in this species is believed to be a menaquinone. Couples the redox reaction to proton translocation (for every two electrons transferred, four hydrogen ions are translocated across the cytoplasmic membrane), and thus conserves the redox energy in a proton gradient.</text>
</comment>
<evidence type="ECO:0000313" key="7">
    <source>
        <dbReference type="EMBL" id="TKT88517.1"/>
    </source>
</evidence>
<evidence type="ECO:0000256" key="1">
    <source>
        <dbReference type="ARBA" id="ARBA00007569"/>
    </source>
</evidence>
<organism evidence="7 8">
    <name type="scientific">Dyadobacter frigoris</name>
    <dbReference type="NCBI Taxonomy" id="2576211"/>
    <lineage>
        <taxon>Bacteria</taxon>
        <taxon>Pseudomonadati</taxon>
        <taxon>Bacteroidota</taxon>
        <taxon>Cytophagia</taxon>
        <taxon>Cytophagales</taxon>
        <taxon>Spirosomataceae</taxon>
        <taxon>Dyadobacter</taxon>
    </lineage>
</organism>
<dbReference type="AlphaFoldDB" id="A0A4U6CXQ6"/>
<evidence type="ECO:0000256" key="5">
    <source>
        <dbReference type="RuleBase" id="RU003582"/>
    </source>
</evidence>
<name>A0A4U6CXQ6_9BACT</name>
<dbReference type="InterPro" id="IPR001268">
    <property type="entry name" value="NADH_UbQ_OxRdtase_30kDa_su"/>
</dbReference>
<dbReference type="Gene3D" id="3.30.460.80">
    <property type="entry name" value="NADH:ubiquinone oxidoreductase, 30kDa subunit"/>
    <property type="match status" value="1"/>
</dbReference>
<keyword evidence="3 4" id="KW-1278">Translocase</keyword>
<dbReference type="GO" id="GO:0048038">
    <property type="term" value="F:quinone binding"/>
    <property type="evidence" value="ECO:0007669"/>
    <property type="project" value="UniProtKB-KW"/>
</dbReference>
<gene>
    <name evidence="3" type="primary">nuoC</name>
    <name evidence="7" type="ORF">FDK13_26565</name>
</gene>
<dbReference type="GO" id="GO:0050136">
    <property type="term" value="F:NADH dehydrogenase (quinone) (non-electrogenic) activity"/>
    <property type="evidence" value="ECO:0007669"/>
    <property type="project" value="UniProtKB-UniRule"/>
</dbReference>
<comment type="catalytic activity">
    <reaction evidence="3 5">
        <text>a quinone + NADH + 5 H(+)(in) = a quinol + NAD(+) + 4 H(+)(out)</text>
        <dbReference type="Rhea" id="RHEA:57888"/>
        <dbReference type="ChEBI" id="CHEBI:15378"/>
        <dbReference type="ChEBI" id="CHEBI:24646"/>
        <dbReference type="ChEBI" id="CHEBI:57540"/>
        <dbReference type="ChEBI" id="CHEBI:57945"/>
        <dbReference type="ChEBI" id="CHEBI:132124"/>
    </reaction>
</comment>
<dbReference type="PANTHER" id="PTHR10884">
    <property type="entry name" value="NADH DEHYDROGENASE UBIQUINONE IRON-SULFUR PROTEIN 3"/>
    <property type="match status" value="1"/>
</dbReference>
<sequence length="166" mass="19250">MTFEEIKNILVAGFGEMISADEKGLQPSITVPSGSIAEICQFLFEDERFYFDYLACITAIDNGPGLATMELIYNLNSIPYGHELMLKIIFPRNTEDQPLPSVSTVSHIWRTADWHERETFDLFGIHFENHPDLRRILLPEDWEGHPLRKDYSAQEKYHGINVRYEN</sequence>
<evidence type="ECO:0000313" key="8">
    <source>
        <dbReference type="Proteomes" id="UP000304900"/>
    </source>
</evidence>
<evidence type="ECO:0000256" key="4">
    <source>
        <dbReference type="RuleBase" id="RU003456"/>
    </source>
</evidence>
<dbReference type="PANTHER" id="PTHR10884:SF14">
    <property type="entry name" value="NADH DEHYDROGENASE [UBIQUINONE] IRON-SULFUR PROTEIN 3, MITOCHONDRIAL"/>
    <property type="match status" value="1"/>
</dbReference>
<dbReference type="InterPro" id="IPR037232">
    <property type="entry name" value="NADH_quin_OxRdtase_su_C/D-like"/>
</dbReference>
<feature type="domain" description="NADH:ubiquinone oxidoreductase 30kDa subunit" evidence="6">
    <location>
        <begin position="29"/>
        <end position="156"/>
    </location>
</feature>
<dbReference type="RefSeq" id="WP_137343054.1">
    <property type="nucleotide sequence ID" value="NZ_BSQH01000011.1"/>
</dbReference>
<dbReference type="InterPro" id="IPR020396">
    <property type="entry name" value="NADH_UbQ_OxRdtase_CS"/>
</dbReference>
<dbReference type="EMBL" id="SZVO01000015">
    <property type="protein sequence ID" value="TKT88517.1"/>
    <property type="molecule type" value="Genomic_DNA"/>
</dbReference>
<keyword evidence="3 4" id="KW-0520">NAD</keyword>
<dbReference type="Pfam" id="PF00329">
    <property type="entry name" value="Complex1_30kDa"/>
    <property type="match status" value="1"/>
</dbReference>
<comment type="subunit">
    <text evidence="3">NDH-1 is composed of 14 different subunits. Subunits NuoB, C, D, E, F, and G constitute the peripheral sector of the complex.</text>
</comment>
<comment type="subcellular location">
    <subcellularLocation>
        <location evidence="3">Cell membrane</location>
        <topology evidence="3">Peripheral membrane protein</topology>
        <orientation evidence="3">Cytoplasmic side</orientation>
    </subcellularLocation>
</comment>
<dbReference type="Proteomes" id="UP000304900">
    <property type="component" value="Unassembled WGS sequence"/>
</dbReference>
<dbReference type="SUPFAM" id="SSF143243">
    <property type="entry name" value="Nqo5-like"/>
    <property type="match status" value="1"/>
</dbReference>
<proteinExistence type="inferred from homology"/>
<dbReference type="GO" id="GO:0005886">
    <property type="term" value="C:plasma membrane"/>
    <property type="evidence" value="ECO:0007669"/>
    <property type="project" value="UniProtKB-SubCell"/>
</dbReference>
<keyword evidence="3" id="KW-1003">Cell membrane</keyword>
<dbReference type="EC" id="7.1.1.-" evidence="3"/>
<dbReference type="GO" id="GO:0008137">
    <property type="term" value="F:NADH dehydrogenase (ubiquinone) activity"/>
    <property type="evidence" value="ECO:0007669"/>
    <property type="project" value="InterPro"/>
</dbReference>
<comment type="similarity">
    <text evidence="1 3 4">Belongs to the complex I 30 kDa subunit family.</text>
</comment>
<protein>
    <recommendedName>
        <fullName evidence="3">NADH-quinone oxidoreductase subunit C</fullName>
        <ecNumber evidence="3">7.1.1.-</ecNumber>
    </recommendedName>
    <alternativeName>
        <fullName evidence="3">NADH dehydrogenase I subunit C</fullName>
    </alternativeName>
    <alternativeName>
        <fullName evidence="3">NDH-1 subunit C</fullName>
    </alternativeName>
</protein>
<keyword evidence="3" id="KW-0472">Membrane</keyword>
<comment type="caution">
    <text evidence="7">The sequence shown here is derived from an EMBL/GenBank/DDBJ whole genome shotgun (WGS) entry which is preliminary data.</text>
</comment>
<dbReference type="HAMAP" id="MF_01357">
    <property type="entry name" value="NDH1_NuoC"/>
    <property type="match status" value="1"/>
</dbReference>
<dbReference type="InterPro" id="IPR010218">
    <property type="entry name" value="NADH_DH_suC"/>
</dbReference>
<dbReference type="OrthoDB" id="9803286at2"/>
<accession>A0A4U6CXQ6</accession>
<evidence type="ECO:0000259" key="6">
    <source>
        <dbReference type="Pfam" id="PF00329"/>
    </source>
</evidence>
<evidence type="ECO:0000256" key="3">
    <source>
        <dbReference type="HAMAP-Rule" id="MF_01357"/>
    </source>
</evidence>
<reference evidence="7 8" key="1">
    <citation type="submission" date="2019-05" db="EMBL/GenBank/DDBJ databases">
        <title>Dyadobacter AR-3-8 sp. nov., isolated from arctic soil.</title>
        <authorList>
            <person name="Chaudhary D.K."/>
        </authorList>
    </citation>
    <scope>NUCLEOTIDE SEQUENCE [LARGE SCALE GENOMIC DNA]</scope>
    <source>
        <strain evidence="7 8">AR-3-8</strain>
    </source>
</reference>
<dbReference type="PROSITE" id="PS00542">
    <property type="entry name" value="COMPLEX1_30K"/>
    <property type="match status" value="1"/>
</dbReference>